<dbReference type="AlphaFoldDB" id="A0A7W7YK96"/>
<keyword evidence="2" id="KW-1185">Reference proteome</keyword>
<protein>
    <submittedName>
        <fullName evidence="1">Uncharacterized protein</fullName>
    </submittedName>
</protein>
<organism evidence="1 2">
    <name type="scientific">Prosthecobacter dejongeii</name>
    <dbReference type="NCBI Taxonomy" id="48465"/>
    <lineage>
        <taxon>Bacteria</taxon>
        <taxon>Pseudomonadati</taxon>
        <taxon>Verrucomicrobiota</taxon>
        <taxon>Verrucomicrobiia</taxon>
        <taxon>Verrucomicrobiales</taxon>
        <taxon>Verrucomicrobiaceae</taxon>
        <taxon>Prosthecobacter</taxon>
    </lineage>
</organism>
<comment type="caution">
    <text evidence="1">The sequence shown here is derived from an EMBL/GenBank/DDBJ whole genome shotgun (WGS) entry which is preliminary data.</text>
</comment>
<name>A0A7W7YK96_9BACT</name>
<evidence type="ECO:0000313" key="1">
    <source>
        <dbReference type="EMBL" id="MBB5037649.1"/>
    </source>
</evidence>
<dbReference type="Proteomes" id="UP000534294">
    <property type="component" value="Unassembled WGS sequence"/>
</dbReference>
<evidence type="ECO:0000313" key="2">
    <source>
        <dbReference type="Proteomes" id="UP000534294"/>
    </source>
</evidence>
<dbReference type="EMBL" id="JACHIF010000003">
    <property type="protein sequence ID" value="MBB5037649.1"/>
    <property type="molecule type" value="Genomic_DNA"/>
</dbReference>
<gene>
    <name evidence="1" type="ORF">HNQ64_001898</name>
</gene>
<accession>A0A7W7YK96</accession>
<proteinExistence type="predicted"/>
<sequence>MVIYEMQFRQAQQAQSVRKCVLNWTLDEPTQAGCLI</sequence>
<reference evidence="1 2" key="1">
    <citation type="submission" date="2020-08" db="EMBL/GenBank/DDBJ databases">
        <title>Genomic Encyclopedia of Type Strains, Phase IV (KMG-IV): sequencing the most valuable type-strain genomes for metagenomic binning, comparative biology and taxonomic classification.</title>
        <authorList>
            <person name="Goeker M."/>
        </authorList>
    </citation>
    <scope>NUCLEOTIDE SEQUENCE [LARGE SCALE GENOMIC DNA]</scope>
    <source>
        <strain evidence="1 2">DSM 12251</strain>
    </source>
</reference>